<accession>A0A6A6BBV5</accession>
<organism evidence="2 3">
    <name type="scientific">Aplosporella prunicola CBS 121167</name>
    <dbReference type="NCBI Taxonomy" id="1176127"/>
    <lineage>
        <taxon>Eukaryota</taxon>
        <taxon>Fungi</taxon>
        <taxon>Dikarya</taxon>
        <taxon>Ascomycota</taxon>
        <taxon>Pezizomycotina</taxon>
        <taxon>Dothideomycetes</taxon>
        <taxon>Dothideomycetes incertae sedis</taxon>
        <taxon>Botryosphaeriales</taxon>
        <taxon>Aplosporellaceae</taxon>
        <taxon>Aplosporella</taxon>
    </lineage>
</organism>
<name>A0A6A6BBV5_9PEZI</name>
<dbReference type="EMBL" id="ML995489">
    <property type="protein sequence ID" value="KAF2140715.1"/>
    <property type="molecule type" value="Genomic_DNA"/>
</dbReference>
<proteinExistence type="predicted"/>
<sequence length="236" mass="26716">MDQAGRSKEAGRRDLEKGRRYALAPRLKEVGNERLERRERLPQVKPPQDGQTGSSRSKRWCAPTGIAWFLRWRDNWRRNGVKSGAGGQDNEPERSCSALRQGWLQHQGCLVRHAHLACAMCMPAMRSGCRSEGSWRMNPRAGCLLLEAAAKSPLTALDHRCCHCLISTTPPRYAYPRHLPSRRAASTLPLTTTTGCHYLPLAKRRLSSCRQLRVCQPLSRDFCHHKLLPVESYPPT</sequence>
<dbReference type="Proteomes" id="UP000799438">
    <property type="component" value="Unassembled WGS sequence"/>
</dbReference>
<evidence type="ECO:0000313" key="3">
    <source>
        <dbReference type="Proteomes" id="UP000799438"/>
    </source>
</evidence>
<protein>
    <submittedName>
        <fullName evidence="2">Uncharacterized protein</fullName>
    </submittedName>
</protein>
<dbReference type="GeneID" id="54304262"/>
<dbReference type="AlphaFoldDB" id="A0A6A6BBV5"/>
<keyword evidence="3" id="KW-1185">Reference proteome</keyword>
<evidence type="ECO:0000313" key="2">
    <source>
        <dbReference type="EMBL" id="KAF2140715.1"/>
    </source>
</evidence>
<feature type="region of interest" description="Disordered" evidence="1">
    <location>
        <begin position="1"/>
        <end position="59"/>
    </location>
</feature>
<evidence type="ECO:0000256" key="1">
    <source>
        <dbReference type="SAM" id="MobiDB-lite"/>
    </source>
</evidence>
<reference evidence="2" key="1">
    <citation type="journal article" date="2020" name="Stud. Mycol.">
        <title>101 Dothideomycetes genomes: a test case for predicting lifestyles and emergence of pathogens.</title>
        <authorList>
            <person name="Haridas S."/>
            <person name="Albert R."/>
            <person name="Binder M."/>
            <person name="Bloem J."/>
            <person name="Labutti K."/>
            <person name="Salamov A."/>
            <person name="Andreopoulos B."/>
            <person name="Baker S."/>
            <person name="Barry K."/>
            <person name="Bills G."/>
            <person name="Bluhm B."/>
            <person name="Cannon C."/>
            <person name="Castanera R."/>
            <person name="Culley D."/>
            <person name="Daum C."/>
            <person name="Ezra D."/>
            <person name="Gonzalez J."/>
            <person name="Henrissat B."/>
            <person name="Kuo A."/>
            <person name="Liang C."/>
            <person name="Lipzen A."/>
            <person name="Lutzoni F."/>
            <person name="Magnuson J."/>
            <person name="Mondo S."/>
            <person name="Nolan M."/>
            <person name="Ohm R."/>
            <person name="Pangilinan J."/>
            <person name="Park H.-J."/>
            <person name="Ramirez L."/>
            <person name="Alfaro M."/>
            <person name="Sun H."/>
            <person name="Tritt A."/>
            <person name="Yoshinaga Y."/>
            <person name="Zwiers L.-H."/>
            <person name="Turgeon B."/>
            <person name="Goodwin S."/>
            <person name="Spatafora J."/>
            <person name="Crous P."/>
            <person name="Grigoriev I."/>
        </authorList>
    </citation>
    <scope>NUCLEOTIDE SEQUENCE</scope>
    <source>
        <strain evidence="2">CBS 121167</strain>
    </source>
</reference>
<gene>
    <name evidence="2" type="ORF">K452DRAFT_50413</name>
</gene>
<feature type="compositionally biased region" description="Basic and acidic residues" evidence="1">
    <location>
        <begin position="26"/>
        <end position="42"/>
    </location>
</feature>
<dbReference type="RefSeq" id="XP_033396428.1">
    <property type="nucleotide sequence ID" value="XM_033546755.1"/>
</dbReference>
<feature type="compositionally biased region" description="Basic and acidic residues" evidence="1">
    <location>
        <begin position="1"/>
        <end position="19"/>
    </location>
</feature>